<dbReference type="CDD" id="cd06171">
    <property type="entry name" value="Sigma70_r4"/>
    <property type="match status" value="1"/>
</dbReference>
<dbReference type="PANTHER" id="PTHR43133:SF8">
    <property type="entry name" value="RNA POLYMERASE SIGMA FACTOR HI_1459-RELATED"/>
    <property type="match status" value="1"/>
</dbReference>
<dbReference type="PANTHER" id="PTHR43133">
    <property type="entry name" value="RNA POLYMERASE ECF-TYPE SIGMA FACTO"/>
    <property type="match status" value="1"/>
</dbReference>
<dbReference type="InterPro" id="IPR039425">
    <property type="entry name" value="RNA_pol_sigma-70-like"/>
</dbReference>
<dbReference type="Gene3D" id="1.10.10.10">
    <property type="entry name" value="Winged helix-like DNA-binding domain superfamily/Winged helix DNA-binding domain"/>
    <property type="match status" value="1"/>
</dbReference>
<evidence type="ECO:0000256" key="3">
    <source>
        <dbReference type="ARBA" id="ARBA00023082"/>
    </source>
</evidence>
<dbReference type="GO" id="GO:0016987">
    <property type="term" value="F:sigma factor activity"/>
    <property type="evidence" value="ECO:0007669"/>
    <property type="project" value="UniProtKB-KW"/>
</dbReference>
<dbReference type="Proteomes" id="UP000318288">
    <property type="component" value="Unassembled WGS sequence"/>
</dbReference>
<dbReference type="InterPro" id="IPR014284">
    <property type="entry name" value="RNA_pol_sigma-70_dom"/>
</dbReference>
<keyword evidence="3" id="KW-0731">Sigma factor</keyword>
<gene>
    <name evidence="8" type="primary">sigW_11</name>
    <name evidence="8" type="ORF">Poly51_41550</name>
</gene>
<comment type="similarity">
    <text evidence="1">Belongs to the sigma-70 factor family. ECF subfamily.</text>
</comment>
<evidence type="ECO:0000259" key="6">
    <source>
        <dbReference type="Pfam" id="PF04542"/>
    </source>
</evidence>
<dbReference type="OrthoDB" id="9785675at2"/>
<name>A0A5C6EP63_9BACT</name>
<dbReference type="SUPFAM" id="SSF88946">
    <property type="entry name" value="Sigma2 domain of RNA polymerase sigma factors"/>
    <property type="match status" value="1"/>
</dbReference>
<comment type="caution">
    <text evidence="8">The sequence shown here is derived from an EMBL/GenBank/DDBJ whole genome shotgun (WGS) entry which is preliminary data.</text>
</comment>
<evidence type="ECO:0000256" key="5">
    <source>
        <dbReference type="ARBA" id="ARBA00023163"/>
    </source>
</evidence>
<dbReference type="GO" id="GO:0006352">
    <property type="term" value="P:DNA-templated transcription initiation"/>
    <property type="evidence" value="ECO:0007669"/>
    <property type="project" value="InterPro"/>
</dbReference>
<dbReference type="Gene3D" id="1.10.1740.10">
    <property type="match status" value="1"/>
</dbReference>
<evidence type="ECO:0000256" key="4">
    <source>
        <dbReference type="ARBA" id="ARBA00023125"/>
    </source>
</evidence>
<dbReference type="EMBL" id="SJPW01000005">
    <property type="protein sequence ID" value="TWU50862.1"/>
    <property type="molecule type" value="Genomic_DNA"/>
</dbReference>
<accession>A0A5C6EP63</accession>
<dbReference type="InterPro" id="IPR013325">
    <property type="entry name" value="RNA_pol_sigma_r2"/>
</dbReference>
<dbReference type="InterPro" id="IPR013324">
    <property type="entry name" value="RNA_pol_sigma_r3/r4-like"/>
</dbReference>
<keyword evidence="4" id="KW-0238">DNA-binding</keyword>
<dbReference type="InterPro" id="IPR007627">
    <property type="entry name" value="RNA_pol_sigma70_r2"/>
</dbReference>
<dbReference type="NCBIfam" id="TIGR02937">
    <property type="entry name" value="sigma70-ECF"/>
    <property type="match status" value="1"/>
</dbReference>
<dbReference type="AlphaFoldDB" id="A0A5C6EP63"/>
<dbReference type="GO" id="GO:0003677">
    <property type="term" value="F:DNA binding"/>
    <property type="evidence" value="ECO:0007669"/>
    <property type="project" value="UniProtKB-KW"/>
</dbReference>
<feature type="domain" description="RNA polymerase sigma factor 70 region 4 type 2" evidence="7">
    <location>
        <begin position="116"/>
        <end position="168"/>
    </location>
</feature>
<keyword evidence="2" id="KW-0805">Transcription regulation</keyword>
<dbReference type="SUPFAM" id="SSF88659">
    <property type="entry name" value="Sigma3 and sigma4 domains of RNA polymerase sigma factors"/>
    <property type="match status" value="1"/>
</dbReference>
<keyword evidence="5" id="KW-0804">Transcription</keyword>
<reference evidence="8 9" key="1">
    <citation type="submission" date="2019-02" db="EMBL/GenBank/DDBJ databases">
        <title>Deep-cultivation of Planctomycetes and their phenomic and genomic characterization uncovers novel biology.</title>
        <authorList>
            <person name="Wiegand S."/>
            <person name="Jogler M."/>
            <person name="Boedeker C."/>
            <person name="Pinto D."/>
            <person name="Vollmers J."/>
            <person name="Rivas-Marin E."/>
            <person name="Kohn T."/>
            <person name="Peeters S.H."/>
            <person name="Heuer A."/>
            <person name="Rast P."/>
            <person name="Oberbeckmann S."/>
            <person name="Bunk B."/>
            <person name="Jeske O."/>
            <person name="Meyerdierks A."/>
            <person name="Storesund J.E."/>
            <person name="Kallscheuer N."/>
            <person name="Luecker S."/>
            <person name="Lage O.M."/>
            <person name="Pohl T."/>
            <person name="Merkel B.J."/>
            <person name="Hornburger P."/>
            <person name="Mueller R.-W."/>
            <person name="Bruemmer F."/>
            <person name="Labrenz M."/>
            <person name="Spormann A.M."/>
            <person name="Op Den Camp H."/>
            <person name="Overmann J."/>
            <person name="Amann R."/>
            <person name="Jetten M.S.M."/>
            <person name="Mascher T."/>
            <person name="Medema M.H."/>
            <person name="Devos D.P."/>
            <person name="Kaster A.-K."/>
            <person name="Ovreas L."/>
            <person name="Rohde M."/>
            <person name="Galperin M.Y."/>
            <person name="Jogler C."/>
        </authorList>
    </citation>
    <scope>NUCLEOTIDE SEQUENCE [LARGE SCALE GENOMIC DNA]</scope>
    <source>
        <strain evidence="8 9">Poly51</strain>
    </source>
</reference>
<proteinExistence type="inferred from homology"/>
<dbReference type="InterPro" id="IPR013249">
    <property type="entry name" value="RNA_pol_sigma70_r4_t2"/>
</dbReference>
<evidence type="ECO:0000256" key="2">
    <source>
        <dbReference type="ARBA" id="ARBA00023015"/>
    </source>
</evidence>
<dbReference type="Pfam" id="PF08281">
    <property type="entry name" value="Sigma70_r4_2"/>
    <property type="match status" value="1"/>
</dbReference>
<evidence type="ECO:0000259" key="7">
    <source>
        <dbReference type="Pfam" id="PF08281"/>
    </source>
</evidence>
<keyword evidence="9" id="KW-1185">Reference proteome</keyword>
<dbReference type="RefSeq" id="WP_146459540.1">
    <property type="nucleotide sequence ID" value="NZ_SJPW01000005.1"/>
</dbReference>
<evidence type="ECO:0000313" key="9">
    <source>
        <dbReference type="Proteomes" id="UP000318288"/>
    </source>
</evidence>
<organism evidence="8 9">
    <name type="scientific">Rubripirellula tenax</name>
    <dbReference type="NCBI Taxonomy" id="2528015"/>
    <lineage>
        <taxon>Bacteria</taxon>
        <taxon>Pseudomonadati</taxon>
        <taxon>Planctomycetota</taxon>
        <taxon>Planctomycetia</taxon>
        <taxon>Pirellulales</taxon>
        <taxon>Pirellulaceae</taxon>
        <taxon>Rubripirellula</taxon>
    </lineage>
</organism>
<dbReference type="InterPro" id="IPR036388">
    <property type="entry name" value="WH-like_DNA-bd_sf"/>
</dbReference>
<sequence length="195" mass="22733">MDDSNALLADQFGAGRDRAFAKLMRRHHDLVFGLCLRMLGHRQDAEDVTQETFSRLARYLDRWDRQRPLEPWLVTIAGNRCRTLLSRKRHHTSLTATEEPVTTVAIDRHDADLLAEEVQLAVNQLTRDQRQAFQMFHEQSMEYTEIAQRMDRPVGTIKTWVHRARLQLIESLRQRDVVDVRSRSSSPSTRFGGPR</sequence>
<feature type="domain" description="RNA polymerase sigma-70 region 2" evidence="6">
    <location>
        <begin position="23"/>
        <end position="89"/>
    </location>
</feature>
<evidence type="ECO:0000313" key="8">
    <source>
        <dbReference type="EMBL" id="TWU50862.1"/>
    </source>
</evidence>
<dbReference type="Pfam" id="PF04542">
    <property type="entry name" value="Sigma70_r2"/>
    <property type="match status" value="1"/>
</dbReference>
<evidence type="ECO:0000256" key="1">
    <source>
        <dbReference type="ARBA" id="ARBA00010641"/>
    </source>
</evidence>
<protein>
    <submittedName>
        <fullName evidence="8">ECF RNA polymerase sigma factor SigW</fullName>
    </submittedName>
</protein>